<dbReference type="Gene3D" id="3.20.20.10">
    <property type="entry name" value="Alanine racemase"/>
    <property type="match status" value="1"/>
</dbReference>
<feature type="domain" description="D-serine dehydratase-like" evidence="3">
    <location>
        <begin position="261"/>
        <end position="351"/>
    </location>
</feature>
<dbReference type="InterPro" id="IPR042208">
    <property type="entry name" value="D-ser_dehydrat-like_sf"/>
</dbReference>
<dbReference type="InterPro" id="IPR001608">
    <property type="entry name" value="Ala_racemase_N"/>
</dbReference>
<evidence type="ECO:0000313" key="4">
    <source>
        <dbReference type="EMBL" id="UTW09670.1"/>
    </source>
</evidence>
<name>A0ABY5HBL7_9PSED</name>
<dbReference type="InterPro" id="IPR026956">
    <property type="entry name" value="D-ser_dehydrat-like_dom"/>
</dbReference>
<dbReference type="Pfam" id="PF14031">
    <property type="entry name" value="D-ser_dehydrat"/>
    <property type="match status" value="1"/>
</dbReference>
<protein>
    <submittedName>
        <fullName evidence="4">DSD1 family PLP-dependent enzyme</fullName>
    </submittedName>
</protein>
<evidence type="ECO:0000256" key="2">
    <source>
        <dbReference type="ARBA" id="ARBA00023239"/>
    </source>
</evidence>
<dbReference type="SUPFAM" id="SSF51419">
    <property type="entry name" value="PLP-binding barrel"/>
    <property type="match status" value="1"/>
</dbReference>
<accession>A0ABY5HBL7</accession>
<gene>
    <name evidence="4" type="ORF">KDW96_10345</name>
</gene>
<dbReference type="SMART" id="SM01119">
    <property type="entry name" value="D-ser_dehydrat"/>
    <property type="match status" value="1"/>
</dbReference>
<evidence type="ECO:0000313" key="5">
    <source>
        <dbReference type="Proteomes" id="UP001059672"/>
    </source>
</evidence>
<dbReference type="InterPro" id="IPR029066">
    <property type="entry name" value="PLP-binding_barrel"/>
</dbReference>
<evidence type="ECO:0000256" key="1">
    <source>
        <dbReference type="ARBA" id="ARBA00005323"/>
    </source>
</evidence>
<dbReference type="CDD" id="cd06819">
    <property type="entry name" value="PLPDE_III_LS_D-TA"/>
    <property type="match status" value="1"/>
</dbReference>
<dbReference type="Proteomes" id="UP001059672">
    <property type="component" value="Chromosome"/>
</dbReference>
<dbReference type="InterPro" id="IPR051466">
    <property type="entry name" value="D-amino_acid_metab_enzyme"/>
</dbReference>
<dbReference type="Pfam" id="PF01168">
    <property type="entry name" value="Ala_racemase_N"/>
    <property type="match status" value="1"/>
</dbReference>
<dbReference type="EMBL" id="CP073346">
    <property type="protein sequence ID" value="UTW09670.1"/>
    <property type="molecule type" value="Genomic_DNA"/>
</dbReference>
<comment type="similarity">
    <text evidence="1">Belongs to the DSD1 family.</text>
</comment>
<evidence type="ECO:0000259" key="3">
    <source>
        <dbReference type="SMART" id="SM01119"/>
    </source>
</evidence>
<dbReference type="Gene3D" id="2.40.37.20">
    <property type="entry name" value="D-serine dehydratase-like domain"/>
    <property type="match status" value="1"/>
</dbReference>
<sequence>MKSIAGEIDTPALVLDASAFERNVSRMAEIAAAAGIQLRPHAKTHKSVEIARAQLKAGAVGICCAKLGEAEVLGDAGIQGLMVTSPVVTANGIRRLVSLNQRVEGLSVVVDDLANLHGLVAELEDQDKPLRVLIDIDIGQERTGVRSHRKALELAAAIEACRHLQLVGVQGYAGHLMHVEDSDAREVLVKLAMTELQGYVMVLREQGHALPIVTGGGTGTFEFDIAAGVLSELQTGSYVFMDTQYREVQRPDGAQWPFEQALFVYTSVISVNNDGWVTTDAGLKAFATDGPNPEVWSDELRGSDYAFFGDEHGMLIVEEGTPRPQLGELIVCAAPHCDPTVNLYSDYHLVRDGELLRTLPIDARGRSA</sequence>
<keyword evidence="2" id="KW-0456">Lyase</keyword>
<organism evidence="4 5">
    <name type="scientific">Pseudomonas benzenivorans</name>
    <dbReference type="NCBI Taxonomy" id="556533"/>
    <lineage>
        <taxon>Bacteria</taxon>
        <taxon>Pseudomonadati</taxon>
        <taxon>Pseudomonadota</taxon>
        <taxon>Gammaproteobacteria</taxon>
        <taxon>Pseudomonadales</taxon>
        <taxon>Pseudomonadaceae</taxon>
        <taxon>Pseudomonas</taxon>
    </lineage>
</organism>
<reference evidence="4" key="1">
    <citation type="submission" date="2021-04" db="EMBL/GenBank/DDBJ databases">
        <title>Oceanospirillales bacteria with DddD are important DMSP degraders in coastal seawater.</title>
        <authorList>
            <person name="Liu J."/>
        </authorList>
    </citation>
    <scope>NUCLEOTIDE SEQUENCE</scope>
    <source>
        <strain evidence="4">D13-4</strain>
    </source>
</reference>
<dbReference type="PANTHER" id="PTHR28004">
    <property type="entry name" value="ZGC:162816-RELATED"/>
    <property type="match status" value="1"/>
</dbReference>
<dbReference type="RefSeq" id="WP_255840329.1">
    <property type="nucleotide sequence ID" value="NZ_CP073346.1"/>
</dbReference>
<proteinExistence type="inferred from homology"/>
<keyword evidence="5" id="KW-1185">Reference proteome</keyword>
<dbReference type="PANTHER" id="PTHR28004:SF2">
    <property type="entry name" value="D-SERINE DEHYDRATASE"/>
    <property type="match status" value="1"/>
</dbReference>